<organism evidence="1 2">
    <name type="scientific">Gossypium barbadense</name>
    <name type="common">Sea Island cotton</name>
    <name type="synonym">Hibiscus barbadensis</name>
    <dbReference type="NCBI Taxonomy" id="3634"/>
    <lineage>
        <taxon>Eukaryota</taxon>
        <taxon>Viridiplantae</taxon>
        <taxon>Streptophyta</taxon>
        <taxon>Embryophyta</taxon>
        <taxon>Tracheophyta</taxon>
        <taxon>Spermatophyta</taxon>
        <taxon>Magnoliopsida</taxon>
        <taxon>eudicotyledons</taxon>
        <taxon>Gunneridae</taxon>
        <taxon>Pentapetalae</taxon>
        <taxon>rosids</taxon>
        <taxon>malvids</taxon>
        <taxon>Malvales</taxon>
        <taxon>Malvaceae</taxon>
        <taxon>Malvoideae</taxon>
        <taxon>Gossypium</taxon>
    </lineage>
</organism>
<dbReference type="OrthoDB" id="982691at2759"/>
<sequence>MQRGGGNLSPGNKWMPPEEGCWKCNTDLATGHIVTGASVQLCGMKEASISQGFSAELSRWSSRCWRKPMLIKRSSHGLSSTSKILAKVVVELKSAGRVTSSLRAALTVGGMVAARTTAIIAKTKVNFFQNSILNFECKLIETLYKWRCII</sequence>
<proteinExistence type="predicted"/>
<gene>
    <name evidence="1" type="ORF">GOBAR_AA31971</name>
</gene>
<dbReference type="AlphaFoldDB" id="A0A2P5WCC0"/>
<dbReference type="EMBL" id="KZ668181">
    <property type="protein sequence ID" value="PPR88707.1"/>
    <property type="molecule type" value="Genomic_DNA"/>
</dbReference>
<evidence type="ECO:0000313" key="1">
    <source>
        <dbReference type="EMBL" id="PPR88707.1"/>
    </source>
</evidence>
<protein>
    <submittedName>
        <fullName evidence="1">Uncharacterized protein</fullName>
    </submittedName>
</protein>
<accession>A0A2P5WCC0</accession>
<dbReference type="Proteomes" id="UP000239757">
    <property type="component" value="Unassembled WGS sequence"/>
</dbReference>
<evidence type="ECO:0000313" key="2">
    <source>
        <dbReference type="Proteomes" id="UP000239757"/>
    </source>
</evidence>
<reference evidence="1 2" key="1">
    <citation type="submission" date="2015-01" db="EMBL/GenBank/DDBJ databases">
        <title>Genome of allotetraploid Gossypium barbadense reveals genomic plasticity and fiber elongation in cotton evolution.</title>
        <authorList>
            <person name="Chen X."/>
            <person name="Liu X."/>
            <person name="Zhao B."/>
            <person name="Zheng H."/>
            <person name="Hu Y."/>
            <person name="Lu G."/>
            <person name="Yang C."/>
            <person name="Chen J."/>
            <person name="Shan C."/>
            <person name="Zhang L."/>
            <person name="Zhou Y."/>
            <person name="Wang L."/>
            <person name="Guo W."/>
            <person name="Bai Y."/>
            <person name="Ruan J."/>
            <person name="Shangguan X."/>
            <person name="Mao Y."/>
            <person name="Jiang J."/>
            <person name="Zhu Y."/>
            <person name="Lei J."/>
            <person name="Kang H."/>
            <person name="Chen S."/>
            <person name="He X."/>
            <person name="Wang R."/>
            <person name="Wang Y."/>
            <person name="Chen J."/>
            <person name="Wang L."/>
            <person name="Yu S."/>
            <person name="Wang B."/>
            <person name="Wei J."/>
            <person name="Song S."/>
            <person name="Lu X."/>
            <person name="Gao Z."/>
            <person name="Gu W."/>
            <person name="Deng X."/>
            <person name="Ma D."/>
            <person name="Wang S."/>
            <person name="Liang W."/>
            <person name="Fang L."/>
            <person name="Cai C."/>
            <person name="Zhu X."/>
            <person name="Zhou B."/>
            <person name="Zhang Y."/>
            <person name="Chen Z."/>
            <person name="Xu S."/>
            <person name="Zhu R."/>
            <person name="Wang S."/>
            <person name="Zhang T."/>
            <person name="Zhao G."/>
        </authorList>
    </citation>
    <scope>NUCLEOTIDE SEQUENCE [LARGE SCALE GENOMIC DNA]</scope>
    <source>
        <strain evidence="2">cv. Xinhai21</strain>
        <tissue evidence="1">Leaf</tissue>
    </source>
</reference>
<name>A0A2P5WCC0_GOSBA</name>